<dbReference type="Pfam" id="PF04189">
    <property type="entry name" value="Gcd10p"/>
    <property type="match status" value="1"/>
</dbReference>
<keyword evidence="9" id="KW-1185">Reference proteome</keyword>
<protein>
    <recommendedName>
        <fullName evidence="3">tRNA (adenine(58)-N(1))-methyltransferase non-catalytic subunit TRM6</fullName>
    </recommendedName>
    <alternativeName>
        <fullName evidence="6">tRNA(m1A58)-methyltransferase subunit TRM6</fullName>
    </alternativeName>
</protein>
<dbReference type="OrthoDB" id="10254665at2759"/>
<dbReference type="GO" id="GO:0005634">
    <property type="term" value="C:nucleus"/>
    <property type="evidence" value="ECO:0007669"/>
    <property type="project" value="UniProtKB-SubCell"/>
</dbReference>
<comment type="similarity">
    <text evidence="2">Belongs to the TRM6/GCD10 family.</text>
</comment>
<dbReference type="Gene3D" id="3.10.330.20">
    <property type="match status" value="1"/>
</dbReference>
<evidence type="ECO:0000256" key="7">
    <source>
        <dbReference type="SAM" id="MobiDB-lite"/>
    </source>
</evidence>
<name>A0A8K0JTF8_9TREE</name>
<evidence type="ECO:0000256" key="1">
    <source>
        <dbReference type="ARBA" id="ARBA00004123"/>
    </source>
</evidence>
<reference evidence="8" key="1">
    <citation type="submission" date="2020-04" db="EMBL/GenBank/DDBJ databases">
        <title>Analysis of mating type loci in Filobasidium floriforme.</title>
        <authorList>
            <person name="Nowrousian M."/>
        </authorList>
    </citation>
    <scope>NUCLEOTIDE SEQUENCE</scope>
    <source>
        <strain evidence="8">CBS 6242</strain>
    </source>
</reference>
<evidence type="ECO:0000313" key="8">
    <source>
        <dbReference type="EMBL" id="KAG7579951.1"/>
    </source>
</evidence>
<feature type="compositionally biased region" description="Polar residues" evidence="7">
    <location>
        <begin position="109"/>
        <end position="122"/>
    </location>
</feature>
<organism evidence="8 9">
    <name type="scientific">Filobasidium floriforme</name>
    <dbReference type="NCBI Taxonomy" id="5210"/>
    <lineage>
        <taxon>Eukaryota</taxon>
        <taxon>Fungi</taxon>
        <taxon>Dikarya</taxon>
        <taxon>Basidiomycota</taxon>
        <taxon>Agaricomycotina</taxon>
        <taxon>Tremellomycetes</taxon>
        <taxon>Filobasidiales</taxon>
        <taxon>Filobasidiaceae</taxon>
        <taxon>Filobasidium</taxon>
    </lineage>
</organism>
<evidence type="ECO:0000313" key="9">
    <source>
        <dbReference type="Proteomes" id="UP000812966"/>
    </source>
</evidence>
<dbReference type="EMBL" id="JABELV010000002">
    <property type="protein sequence ID" value="KAG7579951.1"/>
    <property type="molecule type" value="Genomic_DNA"/>
</dbReference>
<evidence type="ECO:0000256" key="6">
    <source>
        <dbReference type="ARBA" id="ARBA00032319"/>
    </source>
</evidence>
<dbReference type="Gene3D" id="3.40.50.150">
    <property type="entry name" value="Vaccinia Virus protein VP39"/>
    <property type="match status" value="1"/>
</dbReference>
<sequence length="486" mass="53739">MATFETPAQADVPVIAVDADLAVPTPVRRQPVVKPPLNAQQLLETRVSVIREGDNVMLRLPSDVIRVVTVQKEGIISIGKFGSFNTSELIGKHYDVTYEVVVPPGAGGSNSEVPSRSGTPVNDATAMEVDSEEASAAEQPAVVEHLHGKRGAKKIKGKGKEKEPVIDETDATNELIDDNPDLVTSTQSALLSSEEIADLRNQGFTAEDIIQMQIERHDRFGLKTEFSKDKWKKRKEKRYTQAVTPLAPTVNNMIDYHLARSSANILNIRRDSISQLLNLASIRPGGRYLVVEDTSGLVLAAILERMGGQGRIMVLSENESPPAWPILESMNFGKDIVEKCVGVLNWAQAEEDYVPVEMVQPEREETKQKELAKQRKRDAVLAELNGLRDELHQGNWDGLISASVFSPGSIIERLCPYLAGSASIVLYSPYQHVLAQTLKTMKEKPEFLAPNLTESWMRKYQVFPGRTHPEMQTSGTGGYLLHVTWV</sequence>
<proteinExistence type="inferred from homology"/>
<dbReference type="GO" id="GO:0031515">
    <property type="term" value="C:tRNA (m1A) methyltransferase complex"/>
    <property type="evidence" value="ECO:0007669"/>
    <property type="project" value="InterPro"/>
</dbReference>
<keyword evidence="5" id="KW-0539">Nucleus</keyword>
<gene>
    <name evidence="8" type="ORF">FFLO_00159</name>
</gene>
<evidence type="ECO:0000256" key="5">
    <source>
        <dbReference type="ARBA" id="ARBA00023242"/>
    </source>
</evidence>
<dbReference type="GO" id="GO:0030488">
    <property type="term" value="P:tRNA methylation"/>
    <property type="evidence" value="ECO:0007669"/>
    <property type="project" value="InterPro"/>
</dbReference>
<dbReference type="PANTHER" id="PTHR12945:SF0">
    <property type="entry name" value="TRNA (ADENINE(58)-N(1))-METHYLTRANSFERASE NON-CATALYTIC SUBUNIT TRM6"/>
    <property type="match status" value="1"/>
</dbReference>
<dbReference type="InterPro" id="IPR017423">
    <property type="entry name" value="TRM6"/>
</dbReference>
<feature type="region of interest" description="Disordered" evidence="7">
    <location>
        <begin position="105"/>
        <end position="126"/>
    </location>
</feature>
<evidence type="ECO:0000256" key="3">
    <source>
        <dbReference type="ARBA" id="ARBA00021704"/>
    </source>
</evidence>
<accession>A0A8K0JTF8</accession>
<evidence type="ECO:0000256" key="2">
    <source>
        <dbReference type="ARBA" id="ARBA00008320"/>
    </source>
</evidence>
<dbReference type="InterPro" id="IPR029063">
    <property type="entry name" value="SAM-dependent_MTases_sf"/>
</dbReference>
<dbReference type="Proteomes" id="UP000812966">
    <property type="component" value="Unassembled WGS sequence"/>
</dbReference>
<evidence type="ECO:0000256" key="4">
    <source>
        <dbReference type="ARBA" id="ARBA00022694"/>
    </source>
</evidence>
<keyword evidence="4" id="KW-0819">tRNA processing</keyword>
<comment type="subcellular location">
    <subcellularLocation>
        <location evidence="1">Nucleus</location>
    </subcellularLocation>
</comment>
<dbReference type="PANTHER" id="PTHR12945">
    <property type="entry name" value="TRANSLATION INITIATION FACTOR EIF3-RELATED"/>
    <property type="match status" value="1"/>
</dbReference>
<dbReference type="AlphaFoldDB" id="A0A8K0JTF8"/>
<comment type="caution">
    <text evidence="8">The sequence shown here is derived from an EMBL/GenBank/DDBJ whole genome shotgun (WGS) entry which is preliminary data.</text>
</comment>